<evidence type="ECO:0000313" key="3">
    <source>
        <dbReference type="EMBL" id="KLO20090.1"/>
    </source>
</evidence>
<reference evidence="3 4" key="1">
    <citation type="submission" date="2015-04" db="EMBL/GenBank/DDBJ databases">
        <title>Complete genome sequence of Schizopora paradoxa KUC8140, a cosmopolitan wood degrader in East Asia.</title>
        <authorList>
            <consortium name="DOE Joint Genome Institute"/>
            <person name="Min B."/>
            <person name="Park H."/>
            <person name="Jang Y."/>
            <person name="Kim J.-J."/>
            <person name="Kim K.H."/>
            <person name="Pangilinan J."/>
            <person name="Lipzen A."/>
            <person name="Riley R."/>
            <person name="Grigoriev I.V."/>
            <person name="Spatafora J.W."/>
            <person name="Choi I.-G."/>
        </authorList>
    </citation>
    <scope>NUCLEOTIDE SEQUENCE [LARGE SCALE GENOMIC DNA]</scope>
    <source>
        <strain evidence="3 4">KUC8140</strain>
    </source>
</reference>
<keyword evidence="4" id="KW-1185">Reference proteome</keyword>
<feature type="region of interest" description="Disordered" evidence="1">
    <location>
        <begin position="137"/>
        <end position="190"/>
    </location>
</feature>
<accession>A0A0H2S713</accession>
<dbReference type="Proteomes" id="UP000053477">
    <property type="component" value="Unassembled WGS sequence"/>
</dbReference>
<sequence>MATQQPRTYTRPLPTVIQGHGRGGDRQTRVSFSSGSCSSNHASGESWFNVSHSISSSYTSHSSHAPLPKGARPPSRQLAQHHIHHARGPSPHHGRSSPPRPASKQTRPRSSSFSWKVDWRGVSKVVKWAVLGEQPSRNLASTSSKGRTQSPRSRSRTSHSHRARYQDRPPRSRPVASPSKPLPSKPAQSNTDIAFENRFPRQSYSSSAVNLPHDHPRHPVLHSQSDAGHGFNYPGNVAGPPPLPYASHFQASLLPSTSRQVHGPISTRPSGHVSRNSLISNVQSEQGHAFTELDHPELDEAQWGSRYSVSDIGHSSLVRPFESTPALPSAPGLPLYTRSDIGHTSTSAMPGSALSPMSPSTFLNALERPLSLYADVNGTALKSFRAAQSAIALSVSTDSPYPPTAFENRRPRKLRKNIRAGSDAGHSSRFSVAVSDAPGHPLFNSSNASNRYTSVKSTPAFNAEPPPKPPPKPARKLTKRNSAPLPPVPRTARTVSSELPPPPVPAKARSILKVNLPPSPPSLPANPSLNANRQTSTENQTSPSECASTSHEGALVSSPESMTSPSQGCAGTNRASQRPSFLRSESNRRWTVAVADVPDDMLVAELERLRKMGMRAGEVHGVRSPMPLPFSEAMIDMKSGKQVISKDIENGSATIVEEVEEDEIEWGYARRAILCCRELVRTERSYQARLQDLYDGNISDEVPKLLLRYLPDLISASRLLNTLFSEDPSAVGVSSAFIEVEPVLENAFVAWTGVVGEFFVGDAPQVPMQKHVRSATISHVFRQEQQRIVVDELGRKVKTNVRAMSLQEQKEVERVTFSASTSASASSGSSPAQSRSNSQSRRNTSFSIGGGMGWLFRPAFSSPPSTSPSSSSSTSDGRESFSFSLRKSFGRSSRKVSSEKRRRSPFRELAILPTQRVTRYVLLYKDLLKHTPLSSPARGLVERVVSCAQSLAQKCDKAQGNAAFLYSS</sequence>
<feature type="region of interest" description="Disordered" evidence="1">
    <location>
        <begin position="397"/>
        <end position="585"/>
    </location>
</feature>
<dbReference type="Pfam" id="PF00621">
    <property type="entry name" value="RhoGEF"/>
    <property type="match status" value="1"/>
</dbReference>
<dbReference type="InParanoid" id="A0A0H2S713"/>
<evidence type="ECO:0000259" key="2">
    <source>
        <dbReference type="PROSITE" id="PS50010"/>
    </source>
</evidence>
<feature type="compositionally biased region" description="Basic residues" evidence="1">
    <location>
        <begin position="79"/>
        <end position="95"/>
    </location>
</feature>
<name>A0A0H2S713_9AGAM</name>
<proteinExistence type="predicted"/>
<dbReference type="InterPro" id="IPR035899">
    <property type="entry name" value="DBL_dom_sf"/>
</dbReference>
<feature type="compositionally biased region" description="Low complexity" evidence="1">
    <location>
        <begin position="31"/>
        <end position="64"/>
    </location>
</feature>
<dbReference type="OrthoDB" id="660555at2759"/>
<feature type="compositionally biased region" description="Low complexity" evidence="1">
    <location>
        <begin position="862"/>
        <end position="875"/>
    </location>
</feature>
<feature type="region of interest" description="Disordered" evidence="1">
    <location>
        <begin position="820"/>
        <end position="844"/>
    </location>
</feature>
<feature type="compositionally biased region" description="Polar residues" evidence="1">
    <location>
        <begin position="533"/>
        <end position="551"/>
    </location>
</feature>
<dbReference type="EMBL" id="KQ085883">
    <property type="protein sequence ID" value="KLO20090.1"/>
    <property type="molecule type" value="Genomic_DNA"/>
</dbReference>
<dbReference type="AlphaFoldDB" id="A0A0H2S713"/>
<feature type="compositionally biased region" description="Polar residues" evidence="1">
    <location>
        <begin position="103"/>
        <end position="114"/>
    </location>
</feature>
<evidence type="ECO:0000256" key="1">
    <source>
        <dbReference type="SAM" id="MobiDB-lite"/>
    </source>
</evidence>
<dbReference type="InterPro" id="IPR000219">
    <property type="entry name" value="DH_dom"/>
</dbReference>
<gene>
    <name evidence="3" type="ORF">SCHPADRAFT_934700</name>
</gene>
<organism evidence="3 4">
    <name type="scientific">Schizopora paradoxa</name>
    <dbReference type="NCBI Taxonomy" id="27342"/>
    <lineage>
        <taxon>Eukaryota</taxon>
        <taxon>Fungi</taxon>
        <taxon>Dikarya</taxon>
        <taxon>Basidiomycota</taxon>
        <taxon>Agaricomycotina</taxon>
        <taxon>Agaricomycetes</taxon>
        <taxon>Hymenochaetales</taxon>
        <taxon>Schizoporaceae</taxon>
        <taxon>Schizopora</taxon>
    </lineage>
</organism>
<feature type="compositionally biased region" description="Polar residues" evidence="1">
    <location>
        <begin position="558"/>
        <end position="579"/>
    </location>
</feature>
<dbReference type="PROSITE" id="PS50010">
    <property type="entry name" value="DH_2"/>
    <property type="match status" value="1"/>
</dbReference>
<dbReference type="Gene3D" id="1.20.900.10">
    <property type="entry name" value="Dbl homology (DH) domain"/>
    <property type="match status" value="1"/>
</dbReference>
<dbReference type="GO" id="GO:0005085">
    <property type="term" value="F:guanyl-nucleotide exchange factor activity"/>
    <property type="evidence" value="ECO:0007669"/>
    <property type="project" value="InterPro"/>
</dbReference>
<feature type="region of interest" description="Disordered" evidence="1">
    <location>
        <begin position="1"/>
        <end position="114"/>
    </location>
</feature>
<feature type="compositionally biased region" description="Basic residues" evidence="1">
    <location>
        <begin position="153"/>
        <end position="163"/>
    </location>
</feature>
<feature type="region of interest" description="Disordered" evidence="1">
    <location>
        <begin position="204"/>
        <end position="236"/>
    </location>
</feature>
<feature type="region of interest" description="Disordered" evidence="1">
    <location>
        <begin position="256"/>
        <end position="275"/>
    </location>
</feature>
<feature type="compositionally biased region" description="Polar residues" evidence="1">
    <location>
        <begin position="443"/>
        <end position="460"/>
    </location>
</feature>
<dbReference type="SUPFAM" id="SSF48065">
    <property type="entry name" value="DBL homology domain (DH-domain)"/>
    <property type="match status" value="1"/>
</dbReference>
<feature type="domain" description="DH" evidence="2">
    <location>
        <begin position="677"/>
        <end position="958"/>
    </location>
</feature>
<protein>
    <recommendedName>
        <fullName evidence="2">DH domain-containing protein</fullName>
    </recommendedName>
</protein>
<feature type="region of interest" description="Disordered" evidence="1">
    <location>
        <begin position="859"/>
        <end position="880"/>
    </location>
</feature>
<evidence type="ECO:0000313" key="4">
    <source>
        <dbReference type="Proteomes" id="UP000053477"/>
    </source>
</evidence>
<dbReference type="STRING" id="27342.A0A0H2S713"/>
<feature type="compositionally biased region" description="Polar residues" evidence="1">
    <location>
        <begin position="137"/>
        <end position="146"/>
    </location>
</feature>